<keyword evidence="4" id="KW-1185">Reference proteome</keyword>
<feature type="transmembrane region" description="Helical" evidence="2">
    <location>
        <begin position="21"/>
        <end position="39"/>
    </location>
</feature>
<keyword evidence="2" id="KW-0472">Membrane</keyword>
<dbReference type="InterPro" id="IPR050445">
    <property type="entry name" value="Bact_polysacc_biosynth/exp"/>
</dbReference>
<protein>
    <recommendedName>
        <fullName evidence="5">Polysaccharide chain length determinant N-terminal domain-containing protein</fullName>
    </recommendedName>
</protein>
<keyword evidence="2" id="KW-0812">Transmembrane</keyword>
<dbReference type="Gene3D" id="3.40.50.300">
    <property type="entry name" value="P-loop containing nucleotide triphosphate hydrolases"/>
    <property type="match status" value="1"/>
</dbReference>
<evidence type="ECO:0000313" key="3">
    <source>
        <dbReference type="EMBL" id="KPA88957.1"/>
    </source>
</evidence>
<gene>
    <name evidence="3" type="ORF">PF66_04637</name>
</gene>
<dbReference type="EMBL" id="JSYZ01000018">
    <property type="protein sequence ID" value="KPA88957.1"/>
    <property type="molecule type" value="Genomic_DNA"/>
</dbReference>
<dbReference type="PATRIC" id="fig|50340.43.peg.1936"/>
<dbReference type="RefSeq" id="WP_054057070.1">
    <property type="nucleotide sequence ID" value="NZ_JAQMZR010000023.1"/>
</dbReference>
<dbReference type="STRING" id="50340.PF66_04637"/>
<dbReference type="Proteomes" id="UP000037931">
    <property type="component" value="Unassembled WGS sequence"/>
</dbReference>
<feature type="coiled-coil region" evidence="1">
    <location>
        <begin position="373"/>
        <end position="424"/>
    </location>
</feature>
<dbReference type="GO" id="GO:0004713">
    <property type="term" value="F:protein tyrosine kinase activity"/>
    <property type="evidence" value="ECO:0007669"/>
    <property type="project" value="TreeGrafter"/>
</dbReference>
<dbReference type="InterPro" id="IPR027417">
    <property type="entry name" value="P-loop_NTPase"/>
</dbReference>
<evidence type="ECO:0000313" key="4">
    <source>
        <dbReference type="Proteomes" id="UP000037931"/>
    </source>
</evidence>
<reference evidence="3 4" key="1">
    <citation type="journal article" date="2015" name="PLoS ONE">
        <title>Rice-Infecting Pseudomonas Genomes Are Highly Accessorized and Harbor Multiple Putative Virulence Mechanisms to Cause Sheath Brown Rot.</title>
        <authorList>
            <person name="Quibod I.L."/>
            <person name="Grande G."/>
            <person name="Oreiro E.G."/>
            <person name="Borja F.N."/>
            <person name="Dossa G.S."/>
            <person name="Mauleon R."/>
            <person name="Cruz C.V."/>
            <person name="Oliva R."/>
        </authorList>
    </citation>
    <scope>NUCLEOTIDE SEQUENCE [LARGE SCALE GENOMIC DNA]</scope>
    <source>
        <strain evidence="3 4">IRRI 6609</strain>
    </source>
</reference>
<dbReference type="PANTHER" id="PTHR32309:SF13">
    <property type="entry name" value="FERRIC ENTEROBACTIN TRANSPORT PROTEIN FEPE"/>
    <property type="match status" value="1"/>
</dbReference>
<feature type="transmembrane region" description="Helical" evidence="2">
    <location>
        <begin position="460"/>
        <end position="484"/>
    </location>
</feature>
<evidence type="ECO:0000256" key="1">
    <source>
        <dbReference type="SAM" id="Coils"/>
    </source>
</evidence>
<organism evidence="3 4">
    <name type="scientific">Pseudomonas asplenii</name>
    <dbReference type="NCBI Taxonomy" id="53407"/>
    <lineage>
        <taxon>Bacteria</taxon>
        <taxon>Pseudomonadati</taxon>
        <taxon>Pseudomonadota</taxon>
        <taxon>Gammaproteobacteria</taxon>
        <taxon>Pseudomonadales</taxon>
        <taxon>Pseudomonadaceae</taxon>
        <taxon>Pseudomonas</taxon>
    </lineage>
</organism>
<keyword evidence="1" id="KW-0175">Coiled coil</keyword>
<accession>A0A0M9GEF2</accession>
<dbReference type="PANTHER" id="PTHR32309">
    <property type="entry name" value="TYROSINE-PROTEIN KINASE"/>
    <property type="match status" value="1"/>
</dbReference>
<evidence type="ECO:0000256" key="2">
    <source>
        <dbReference type="SAM" id="Phobius"/>
    </source>
</evidence>
<dbReference type="GO" id="GO:0005886">
    <property type="term" value="C:plasma membrane"/>
    <property type="evidence" value="ECO:0007669"/>
    <property type="project" value="TreeGrafter"/>
</dbReference>
<dbReference type="AlphaFoldDB" id="A0A0M9GEF2"/>
<dbReference type="OrthoDB" id="6032174at2"/>
<name>A0A0M9GEF2_9PSED</name>
<evidence type="ECO:0008006" key="5">
    <source>
        <dbReference type="Google" id="ProtNLM"/>
    </source>
</evidence>
<feature type="coiled-coil region" evidence="1">
    <location>
        <begin position="237"/>
        <end position="318"/>
    </location>
</feature>
<proteinExistence type="predicted"/>
<keyword evidence="2" id="KW-1133">Transmembrane helix</keyword>
<sequence length="664" mass="74936">MINIRSFRDLLRLFFIFKHEVKITVLVTLIIILLGAFLLPNRYESTALLLVKPGRDTSTLPIEISDRQATIIPSAQRDPILDEERMLTGRPIARLVAEQYLNELSRMPPQEGFLATVKTLVKSTVQALADAGRGLLQLLGVVEKQTPVERLADQLLKNFSVTHAPGSSVMEISFTWNNPAVAQTIVQSWIEQYEQERTRSLGRKSLYTFYESESKATQARILDYKKKIEAHLNELGAVSISERLNDISRNLNNLRGEHLNTTRAVASTRSGLERIQAQLNSMKKEISIGRQMSINPDRQDLQQRINSKQIERQEMLRTFKEGAPPVKAMDTAIANLEKLLKAQNAVVQRSDNLAPNPVYTRLQNSFADQQASLSRLQTQAAQQKTQLEQLEQDRRQALALEPEMSRLQRELDAAEKSFALYSESTEKARIDRELDKSRISNIAVIEQATLNEARVFPKSLSMILLAIPLSLAVGLLALYFFYLLDQRIHDGDKIESRFGVKVWTSLQDISDDNPQRRTAFTASMYRLYGVLPLERVAEHGLSIGLTSARHGEGVTFVIEHLGELLRQRGHNVRVEGDGPAQPGEILLLNAGAFFSNQEAFVILRQADLITLIIEAETTTVPILENALTTLNTAFKRVDGIILNRRRFEIPERVLNTLARLRSHA</sequence>
<comment type="caution">
    <text evidence="3">The sequence shown here is derived from an EMBL/GenBank/DDBJ whole genome shotgun (WGS) entry which is preliminary data.</text>
</comment>